<dbReference type="HOGENOM" id="CLU_2350739_0_0_1"/>
<keyword evidence="1" id="KW-0472">Membrane</keyword>
<dbReference type="PaxDb" id="4113-PGSC0003DMT400039115"/>
<organism evidence="2 3">
    <name type="scientific">Solanum tuberosum</name>
    <name type="common">Potato</name>
    <dbReference type="NCBI Taxonomy" id="4113"/>
    <lineage>
        <taxon>Eukaryota</taxon>
        <taxon>Viridiplantae</taxon>
        <taxon>Streptophyta</taxon>
        <taxon>Embryophyta</taxon>
        <taxon>Tracheophyta</taxon>
        <taxon>Spermatophyta</taxon>
        <taxon>Magnoliopsida</taxon>
        <taxon>eudicotyledons</taxon>
        <taxon>Gunneridae</taxon>
        <taxon>Pentapetalae</taxon>
        <taxon>asterids</taxon>
        <taxon>lamiids</taxon>
        <taxon>Solanales</taxon>
        <taxon>Solanaceae</taxon>
        <taxon>Solanoideae</taxon>
        <taxon>Solaneae</taxon>
        <taxon>Solanum</taxon>
    </lineage>
</organism>
<feature type="transmembrane region" description="Helical" evidence="1">
    <location>
        <begin position="59"/>
        <end position="81"/>
    </location>
</feature>
<dbReference type="AlphaFoldDB" id="M1B7T1"/>
<evidence type="ECO:0000256" key="1">
    <source>
        <dbReference type="SAM" id="Phobius"/>
    </source>
</evidence>
<dbReference type="Proteomes" id="UP000011115">
    <property type="component" value="Unassembled WGS sequence"/>
</dbReference>
<evidence type="ECO:0000313" key="2">
    <source>
        <dbReference type="EnsemblPlants" id="PGSC0003DMT400039115"/>
    </source>
</evidence>
<reference evidence="2" key="2">
    <citation type="submission" date="2015-06" db="UniProtKB">
        <authorList>
            <consortium name="EnsemblPlants"/>
        </authorList>
    </citation>
    <scope>IDENTIFICATION</scope>
    <source>
        <strain evidence="2">DM1-3 516 R44</strain>
    </source>
</reference>
<reference evidence="3" key="1">
    <citation type="journal article" date="2011" name="Nature">
        <title>Genome sequence and analysis of the tuber crop potato.</title>
        <authorList>
            <consortium name="The Potato Genome Sequencing Consortium"/>
        </authorList>
    </citation>
    <scope>NUCLEOTIDE SEQUENCE [LARGE SCALE GENOMIC DNA]</scope>
    <source>
        <strain evidence="3">cv. DM1-3 516 R44</strain>
    </source>
</reference>
<keyword evidence="1" id="KW-0812">Transmembrane</keyword>
<dbReference type="eggNOG" id="ENOG502QRN8">
    <property type="taxonomic scope" value="Eukaryota"/>
</dbReference>
<keyword evidence="1" id="KW-1133">Transmembrane helix</keyword>
<dbReference type="PANTHER" id="PTHR46667:SF6">
    <property type="entry name" value="OS01G0185100 PROTEIN"/>
    <property type="match status" value="1"/>
</dbReference>
<dbReference type="EnsemblPlants" id="PGSC0003DMT400039115">
    <property type="protein sequence ID" value="PGSC0003DMT400039115"/>
    <property type="gene ID" value="PGSC0003DMG400015124"/>
</dbReference>
<accession>M1B7T1</accession>
<keyword evidence="3" id="KW-1185">Reference proteome</keyword>
<evidence type="ECO:0000313" key="3">
    <source>
        <dbReference type="Proteomes" id="UP000011115"/>
    </source>
</evidence>
<dbReference type="PANTHER" id="PTHR46667">
    <property type="entry name" value="OS05G0182700 PROTEIN"/>
    <property type="match status" value="1"/>
</dbReference>
<protein>
    <submittedName>
        <fullName evidence="2">BZIP transcription factor bZIP109</fullName>
    </submittedName>
</protein>
<sequence length="97" mass="10533">MAMHAGVGITKIVFIVGAGYTGTLLFKNGKLSDVIGELQNLVKSYEKTGESDGGDSDVIAAQVFSLILSLRLFYLLVIYFLDDQSSCDLLVARTLHF</sequence>
<dbReference type="Gramene" id="PGSC0003DMT400039115">
    <property type="protein sequence ID" value="PGSC0003DMT400039115"/>
    <property type="gene ID" value="PGSC0003DMG400015124"/>
</dbReference>
<name>M1B7T1_SOLTU</name>
<proteinExistence type="predicted"/>
<dbReference type="InParanoid" id="M1B7T1"/>